<comment type="caution">
    <text evidence="1">The sequence shown here is derived from an EMBL/GenBank/DDBJ whole genome shotgun (WGS) entry which is preliminary data.</text>
</comment>
<accession>A0ACC1Y3C6</accession>
<dbReference type="Proteomes" id="UP001164539">
    <property type="component" value="Chromosome 5"/>
</dbReference>
<reference evidence="1 2" key="1">
    <citation type="journal article" date="2023" name="Science">
        <title>Complex scaffold remodeling in plant triterpene biosynthesis.</title>
        <authorList>
            <person name="De La Pena R."/>
            <person name="Hodgson H."/>
            <person name="Liu J.C."/>
            <person name="Stephenson M.J."/>
            <person name="Martin A.C."/>
            <person name="Owen C."/>
            <person name="Harkess A."/>
            <person name="Leebens-Mack J."/>
            <person name="Jimenez L.E."/>
            <person name="Osbourn A."/>
            <person name="Sattely E.S."/>
        </authorList>
    </citation>
    <scope>NUCLEOTIDE SEQUENCE [LARGE SCALE GENOMIC DNA]</scope>
    <source>
        <strain evidence="2">cv. JPN11</strain>
        <tissue evidence="1">Leaf</tissue>
    </source>
</reference>
<proteinExistence type="predicted"/>
<keyword evidence="2" id="KW-1185">Reference proteome</keyword>
<name>A0ACC1Y3C6_MELAZ</name>
<gene>
    <name evidence="1" type="ORF">OWV82_009509</name>
</gene>
<sequence length="796" mass="90948">MATEKWIHDRPELNSSYLHKFIIYETCSNFYVCGRYKKSTTWRVLKISRQEPSELNIIEDSAIYSDFEYSELINRIHEGNKSTGGLKIVAKCFGIVGFIKFLEPYYMLLITGRRKIGEICGCSVYAITKSQMIPIPHSSVLSNIAYSKDEKRYKKLLSSVDLTKDFFFSYSYNVMHSLQTNLTNNGTAQLQHETMFVWNEFLTRGIRNNLKNTTWTVALVYGFFKQVDFSVTGRDFKLTLIARRSRHYAGTRYLKRGVNEKGRVANDVETEQIVIEDVPEGCPMQISSVVQIRGSIPLYWSQETSWLNIKPDIRLSKNDHNYQATRLHFENLVKRYGNPVIVLNLIKSREKKPRETILRREFTNAIRLINKDLEKENRLRFLNYDLQKHSRNYKATSALSVLGTVGAYALSLTGIFYCQVAPNGRLDGLLNCPCFGSNDDNTLQNLSHRNEDAENVEIEVISENCEVSENFFTKPPMLQKGVLRTNCIDCLDRTNVAQYAYGLVALGLQLQTLGLIKAPNIGLDSHLAKELMGVYETMGDTLALQYGGSAAHNKIFCERRGQWKAATQSQEFLRTLQRYYSNTYVDAEKQNAINVFLGHFQPQQGKPALWELDSDQHHNIGIHDPNVNENSKSIFKRSLSDGNILCETDSCLMAAIVGHNQSLSEKEHGGSKVLSESTPEMSTCESDISYSRHTPSMPSRKLFRDIEEDQYVEVDHSCFDEEGDACKFTNFLDLDWLSSSGNSCEEDIYDRSVTTEFGSNLMGREQTGTELPDNDSLLKYDESFVQWITHGELLFR</sequence>
<evidence type="ECO:0000313" key="2">
    <source>
        <dbReference type="Proteomes" id="UP001164539"/>
    </source>
</evidence>
<evidence type="ECO:0000313" key="1">
    <source>
        <dbReference type="EMBL" id="KAJ4717717.1"/>
    </source>
</evidence>
<protein>
    <submittedName>
        <fullName evidence="1">Phosphoinositide phosphatase family protein</fullName>
    </submittedName>
</protein>
<dbReference type="EMBL" id="CM051398">
    <property type="protein sequence ID" value="KAJ4717717.1"/>
    <property type="molecule type" value="Genomic_DNA"/>
</dbReference>
<organism evidence="1 2">
    <name type="scientific">Melia azedarach</name>
    <name type="common">Chinaberry tree</name>
    <dbReference type="NCBI Taxonomy" id="155640"/>
    <lineage>
        <taxon>Eukaryota</taxon>
        <taxon>Viridiplantae</taxon>
        <taxon>Streptophyta</taxon>
        <taxon>Embryophyta</taxon>
        <taxon>Tracheophyta</taxon>
        <taxon>Spermatophyta</taxon>
        <taxon>Magnoliopsida</taxon>
        <taxon>eudicotyledons</taxon>
        <taxon>Gunneridae</taxon>
        <taxon>Pentapetalae</taxon>
        <taxon>rosids</taxon>
        <taxon>malvids</taxon>
        <taxon>Sapindales</taxon>
        <taxon>Meliaceae</taxon>
        <taxon>Melia</taxon>
    </lineage>
</organism>